<dbReference type="Proteomes" id="UP000320762">
    <property type="component" value="Unassembled WGS sequence"/>
</dbReference>
<name>A0A550BVZ3_9AGAR</name>
<accession>A0A550BVZ3</accession>
<evidence type="ECO:0000313" key="1">
    <source>
        <dbReference type="EMBL" id="TRM56676.1"/>
    </source>
</evidence>
<proteinExistence type="predicted"/>
<dbReference type="AlphaFoldDB" id="A0A550BVZ3"/>
<dbReference type="EMBL" id="VDMD01000062">
    <property type="protein sequence ID" value="TRM56676.1"/>
    <property type="molecule type" value="Genomic_DNA"/>
</dbReference>
<keyword evidence="2" id="KW-1185">Reference proteome</keyword>
<gene>
    <name evidence="1" type="ORF">BD626DRAFT_518288</name>
</gene>
<sequence>MSSTVDVSRPPSVSVQTTQVDGLYVPSRGYDPVSRRGPSPSIALTSSYMRAYMVL</sequence>
<reference evidence="1 2" key="1">
    <citation type="journal article" date="2019" name="New Phytol.">
        <title>Comparative genomics reveals unique wood-decay strategies and fruiting body development in the Schizophyllaceae.</title>
        <authorList>
            <person name="Almasi E."/>
            <person name="Sahu N."/>
            <person name="Krizsan K."/>
            <person name="Balint B."/>
            <person name="Kovacs G.M."/>
            <person name="Kiss B."/>
            <person name="Cseklye J."/>
            <person name="Drula E."/>
            <person name="Henrissat B."/>
            <person name="Nagy I."/>
            <person name="Chovatia M."/>
            <person name="Adam C."/>
            <person name="LaButti K."/>
            <person name="Lipzen A."/>
            <person name="Riley R."/>
            <person name="Grigoriev I.V."/>
            <person name="Nagy L.G."/>
        </authorList>
    </citation>
    <scope>NUCLEOTIDE SEQUENCE [LARGE SCALE GENOMIC DNA]</scope>
    <source>
        <strain evidence="1 2">NL-1724</strain>
    </source>
</reference>
<comment type="caution">
    <text evidence="1">The sequence shown here is derived from an EMBL/GenBank/DDBJ whole genome shotgun (WGS) entry which is preliminary data.</text>
</comment>
<organism evidence="1 2">
    <name type="scientific">Schizophyllum amplum</name>
    <dbReference type="NCBI Taxonomy" id="97359"/>
    <lineage>
        <taxon>Eukaryota</taxon>
        <taxon>Fungi</taxon>
        <taxon>Dikarya</taxon>
        <taxon>Basidiomycota</taxon>
        <taxon>Agaricomycotina</taxon>
        <taxon>Agaricomycetes</taxon>
        <taxon>Agaricomycetidae</taxon>
        <taxon>Agaricales</taxon>
        <taxon>Schizophyllaceae</taxon>
        <taxon>Schizophyllum</taxon>
    </lineage>
</organism>
<protein>
    <submittedName>
        <fullName evidence="1">Uncharacterized protein</fullName>
    </submittedName>
</protein>
<evidence type="ECO:0000313" key="2">
    <source>
        <dbReference type="Proteomes" id="UP000320762"/>
    </source>
</evidence>